<feature type="transmembrane region" description="Helical" evidence="1">
    <location>
        <begin position="78"/>
        <end position="100"/>
    </location>
</feature>
<sequence>MDTIRFYRLIKSAQACGGLPFILKNSHIQVAPRRCRQFVIWQTLCATLIFYAIFLVARTLIFANRLKYESSISTSESFFNLNICLAFAVCASVCLVMHLLTAMKLYQFPMMVNAFISHANWFLTHFLKPDHTGPRLQAVPIIDHILHLLELFSKAQPITCVLFMITNPKLPIGMPSLIMDSSLPLLWSVIMLNAVWVYWLATLC</sequence>
<accession>A0A226EQH2</accession>
<protein>
    <submittedName>
        <fullName evidence="2">Uncharacterized protein</fullName>
    </submittedName>
</protein>
<feature type="transmembrane region" description="Helical" evidence="1">
    <location>
        <begin position="185"/>
        <end position="203"/>
    </location>
</feature>
<reference evidence="2 3" key="1">
    <citation type="submission" date="2015-12" db="EMBL/GenBank/DDBJ databases">
        <title>The genome of Folsomia candida.</title>
        <authorList>
            <person name="Faddeeva A."/>
            <person name="Derks M.F."/>
            <person name="Anvar Y."/>
            <person name="Smit S."/>
            <person name="Van Straalen N."/>
            <person name="Roelofs D."/>
        </authorList>
    </citation>
    <scope>NUCLEOTIDE SEQUENCE [LARGE SCALE GENOMIC DNA]</scope>
    <source>
        <strain evidence="2 3">VU population</strain>
        <tissue evidence="2">Whole body</tissue>
    </source>
</reference>
<keyword evidence="3" id="KW-1185">Reference proteome</keyword>
<evidence type="ECO:0000313" key="2">
    <source>
        <dbReference type="EMBL" id="OXA59438.1"/>
    </source>
</evidence>
<keyword evidence="1" id="KW-1133">Transmembrane helix</keyword>
<dbReference type="AlphaFoldDB" id="A0A226EQH2"/>
<name>A0A226EQH2_FOLCA</name>
<dbReference type="EMBL" id="LNIX01000002">
    <property type="protein sequence ID" value="OXA59438.1"/>
    <property type="molecule type" value="Genomic_DNA"/>
</dbReference>
<proteinExistence type="predicted"/>
<gene>
    <name evidence="2" type="ORF">Fcan01_04422</name>
</gene>
<evidence type="ECO:0000313" key="3">
    <source>
        <dbReference type="Proteomes" id="UP000198287"/>
    </source>
</evidence>
<organism evidence="2 3">
    <name type="scientific">Folsomia candida</name>
    <name type="common">Springtail</name>
    <dbReference type="NCBI Taxonomy" id="158441"/>
    <lineage>
        <taxon>Eukaryota</taxon>
        <taxon>Metazoa</taxon>
        <taxon>Ecdysozoa</taxon>
        <taxon>Arthropoda</taxon>
        <taxon>Hexapoda</taxon>
        <taxon>Collembola</taxon>
        <taxon>Entomobryomorpha</taxon>
        <taxon>Isotomoidea</taxon>
        <taxon>Isotomidae</taxon>
        <taxon>Proisotominae</taxon>
        <taxon>Folsomia</taxon>
    </lineage>
</organism>
<feature type="transmembrane region" description="Helical" evidence="1">
    <location>
        <begin position="38"/>
        <end position="57"/>
    </location>
</feature>
<dbReference type="Proteomes" id="UP000198287">
    <property type="component" value="Unassembled WGS sequence"/>
</dbReference>
<comment type="caution">
    <text evidence="2">The sequence shown here is derived from an EMBL/GenBank/DDBJ whole genome shotgun (WGS) entry which is preliminary data.</text>
</comment>
<evidence type="ECO:0000256" key="1">
    <source>
        <dbReference type="SAM" id="Phobius"/>
    </source>
</evidence>
<keyword evidence="1" id="KW-0472">Membrane</keyword>
<keyword evidence="1" id="KW-0812">Transmembrane</keyword>